<accession>A0AAN9GED0</accession>
<dbReference type="EMBL" id="JBAMIC010000008">
    <property type="protein sequence ID" value="KAK7105136.1"/>
    <property type="molecule type" value="Genomic_DNA"/>
</dbReference>
<keyword evidence="2" id="KW-1185">Reference proteome</keyword>
<dbReference type="Proteomes" id="UP001374579">
    <property type="component" value="Unassembled WGS sequence"/>
</dbReference>
<dbReference type="InterPro" id="IPR026913">
    <property type="entry name" value="METTL24"/>
</dbReference>
<dbReference type="AlphaFoldDB" id="A0AAN9GED0"/>
<gene>
    <name evidence="1" type="ORF">V1264_019737</name>
</gene>
<reference evidence="1 2" key="1">
    <citation type="submission" date="2024-02" db="EMBL/GenBank/DDBJ databases">
        <title>Chromosome-scale genome assembly of the rough periwinkle Littorina saxatilis.</title>
        <authorList>
            <person name="De Jode A."/>
            <person name="Faria R."/>
            <person name="Formenti G."/>
            <person name="Sims Y."/>
            <person name="Smith T.P."/>
            <person name="Tracey A."/>
            <person name="Wood J.M.D."/>
            <person name="Zagrodzka Z.B."/>
            <person name="Johannesson K."/>
            <person name="Butlin R.K."/>
            <person name="Leder E.H."/>
        </authorList>
    </citation>
    <scope>NUCLEOTIDE SEQUENCE [LARGE SCALE GENOMIC DNA]</scope>
    <source>
        <strain evidence="1">Snail1</strain>
        <tissue evidence="1">Muscle</tissue>
    </source>
</reference>
<dbReference type="PANTHER" id="PTHR32026:SF10">
    <property type="entry name" value="METHYLTRANSFERASE-LIKE PROTEIN 24-RELATED"/>
    <property type="match status" value="1"/>
</dbReference>
<proteinExistence type="predicted"/>
<protein>
    <submittedName>
        <fullName evidence="1">Uncharacterized protein</fullName>
    </submittedName>
</protein>
<sequence>MLSRRKKTVVTILLVCTVLYAAVQVMHYQEEYSPLQVLASAESEAQRLLKFLTSYHYQCNNTLHSTNISDWAVCVEQDVGINPDPNLPKLAYSIGPLPDYSFEALISRNLSIRQLVFLHDAPSMTAHALQQLNTTVYHTVIVPNDPADFGRNSYDMQTVNSIMSKLGHRHVDILKLESFQDISHSYEVLYFMVKDGILSRFQQLHITLEIDKIDEYYLYSWYKTLYTLFHSAGFRLYHTSASSNLCLQVTMMESCRYFMSWVRNPGPRTFVLYPPAVDGSEEFEVQRLEDLLDRVVEQSSDDVIPVSLSSTVTLRLARRVVMTRSDNCRILVFKFDIGSKMAEEVSALHVKCSVVVFNPVRNRQYIYDFSSFNMRSSSLQSESLSLSDVISRFLLTEQQTNIVYIDLGQSGWTFLSLFLDSGALQKVDQLILVAPVFLVPMHSSRQPAAVLRQHYSELQRVMAFQMTLSESSTLAQGSLRFHSAGDLWWLNFVKK</sequence>
<comment type="caution">
    <text evidence="1">The sequence shown here is derived from an EMBL/GenBank/DDBJ whole genome shotgun (WGS) entry which is preliminary data.</text>
</comment>
<evidence type="ECO:0000313" key="1">
    <source>
        <dbReference type="EMBL" id="KAK7105136.1"/>
    </source>
</evidence>
<name>A0AAN9GED0_9CAEN</name>
<dbReference type="PANTHER" id="PTHR32026">
    <property type="entry name" value="METHYLTRANSFERASE-LIKE PROTEIN 24"/>
    <property type="match status" value="1"/>
</dbReference>
<evidence type="ECO:0000313" key="2">
    <source>
        <dbReference type="Proteomes" id="UP001374579"/>
    </source>
</evidence>
<organism evidence="1 2">
    <name type="scientific">Littorina saxatilis</name>
    <dbReference type="NCBI Taxonomy" id="31220"/>
    <lineage>
        <taxon>Eukaryota</taxon>
        <taxon>Metazoa</taxon>
        <taxon>Spiralia</taxon>
        <taxon>Lophotrochozoa</taxon>
        <taxon>Mollusca</taxon>
        <taxon>Gastropoda</taxon>
        <taxon>Caenogastropoda</taxon>
        <taxon>Littorinimorpha</taxon>
        <taxon>Littorinoidea</taxon>
        <taxon>Littorinidae</taxon>
        <taxon>Littorina</taxon>
    </lineage>
</organism>